<keyword evidence="2" id="KW-0808">Transferase</keyword>
<dbReference type="STRING" id="1314782.A0A165PSQ2"/>
<feature type="domain" description="Protein kinase" evidence="1">
    <location>
        <begin position="252"/>
        <end position="486"/>
    </location>
</feature>
<protein>
    <submittedName>
        <fullName evidence="2">Kinase-like protein</fullName>
    </submittedName>
</protein>
<dbReference type="OrthoDB" id="10261027at2759"/>
<dbReference type="InterPro" id="IPR000719">
    <property type="entry name" value="Prot_kinase_dom"/>
</dbReference>
<dbReference type="InterPro" id="IPR059179">
    <property type="entry name" value="MLKL-like_MCAfunc"/>
</dbReference>
<dbReference type="InParanoid" id="A0A165PSQ2"/>
<dbReference type="CDD" id="cd21037">
    <property type="entry name" value="MLKL_NTD"/>
    <property type="match status" value="1"/>
</dbReference>
<proteinExistence type="predicted"/>
<evidence type="ECO:0000313" key="3">
    <source>
        <dbReference type="Proteomes" id="UP000076761"/>
    </source>
</evidence>
<dbReference type="Gene3D" id="1.10.510.10">
    <property type="entry name" value="Transferase(Phosphotransferase) domain 1"/>
    <property type="match status" value="1"/>
</dbReference>
<dbReference type="Proteomes" id="UP000076761">
    <property type="component" value="Unassembled WGS sequence"/>
</dbReference>
<dbReference type="InterPro" id="IPR001245">
    <property type="entry name" value="Ser-Thr/Tyr_kinase_cat_dom"/>
</dbReference>
<sequence>MSSTLETIFNLTLQTLRAIPDPISSAVIGIVCEIWNAVQQTSQNKHQLRLLFQRVCETLCSLKVPQNYGDESIQKAVDFLVRALGNILQFVVSEQRRPFLRSMLSANDLKLKIEEHERHIWTACLGFQNAALLSANRKLDDLWAQINSHQNQQNAIAAQQLAIAQDTSDKLRMLRSAIASTTFLDELLTTLQADPTHMLTAMQAVLEREETGKMELRSEERDFLKAGVRRLESQMKGKKVEVKSWTVTSFEMERGFLLGSDITSTIRVGRWLGSTVGILELKSSETVLKVVESLDSLRSMRIQGLLGASTTDSPPFLLLPYMPDNVLDYLQKTQAPDYLRLVTEIARGLDYLHSRDPPVAHGAIRPATVYVDSQGGPKLTCTGISVSELVVPDADTELSLHSALAFWRAPELMDISSPATPAGDIYSYGLLLSSMLGVLKDMHSDPPFDGDALLQKLIDPCINPDPAARPSAGKLLEMISGVNPALHEGDLFSSQASLDFDEIPRSVAERWRVVPTARRAYGVVRDGYDPVYLATQPIDGLSENPLRRLSFEIRCHDQGAERTTALPQDGAYAWIEAALRRTVQSGSERNSVEVNLEEEAPGGWRGHLIGPTRFEVVRCPFADSTPRTHRMTFDHQHPFVQLAKKGDRITLHPKAIVCRFPGWMCFIYSAEVHVVSEW</sequence>
<organism evidence="2 3">
    <name type="scientific">Neolentinus lepideus HHB14362 ss-1</name>
    <dbReference type="NCBI Taxonomy" id="1314782"/>
    <lineage>
        <taxon>Eukaryota</taxon>
        <taxon>Fungi</taxon>
        <taxon>Dikarya</taxon>
        <taxon>Basidiomycota</taxon>
        <taxon>Agaricomycotina</taxon>
        <taxon>Agaricomycetes</taxon>
        <taxon>Gloeophyllales</taxon>
        <taxon>Gloeophyllaceae</taxon>
        <taxon>Neolentinus</taxon>
    </lineage>
</organism>
<name>A0A165PSQ2_9AGAM</name>
<dbReference type="SUPFAM" id="SSF56112">
    <property type="entry name" value="Protein kinase-like (PK-like)"/>
    <property type="match status" value="1"/>
</dbReference>
<dbReference type="GO" id="GO:0005524">
    <property type="term" value="F:ATP binding"/>
    <property type="evidence" value="ECO:0007669"/>
    <property type="project" value="InterPro"/>
</dbReference>
<gene>
    <name evidence="2" type="ORF">NEOLEDRAFT_1139249</name>
</gene>
<dbReference type="GO" id="GO:0007166">
    <property type="term" value="P:cell surface receptor signaling pathway"/>
    <property type="evidence" value="ECO:0007669"/>
    <property type="project" value="InterPro"/>
</dbReference>
<evidence type="ECO:0000313" key="2">
    <source>
        <dbReference type="EMBL" id="KZT21442.1"/>
    </source>
</evidence>
<dbReference type="InterPro" id="IPR051681">
    <property type="entry name" value="Ser/Thr_Kinases-Pseudokinases"/>
</dbReference>
<dbReference type="InterPro" id="IPR036537">
    <property type="entry name" value="Adaptor_Cbl_N_dom_sf"/>
</dbReference>
<dbReference type="Gene3D" id="1.20.930.20">
    <property type="entry name" value="Adaptor protein Cbl, N-terminal domain"/>
    <property type="match status" value="1"/>
</dbReference>
<evidence type="ECO:0000259" key="1">
    <source>
        <dbReference type="PROSITE" id="PS50011"/>
    </source>
</evidence>
<dbReference type="AlphaFoldDB" id="A0A165PSQ2"/>
<dbReference type="GO" id="GO:0004674">
    <property type="term" value="F:protein serine/threonine kinase activity"/>
    <property type="evidence" value="ECO:0007669"/>
    <property type="project" value="TreeGrafter"/>
</dbReference>
<dbReference type="EMBL" id="KV425606">
    <property type="protein sequence ID" value="KZT21442.1"/>
    <property type="molecule type" value="Genomic_DNA"/>
</dbReference>
<accession>A0A165PSQ2</accession>
<dbReference type="InterPro" id="IPR011009">
    <property type="entry name" value="Kinase-like_dom_sf"/>
</dbReference>
<reference evidence="2 3" key="1">
    <citation type="journal article" date="2016" name="Mol. Biol. Evol.">
        <title>Comparative Genomics of Early-Diverging Mushroom-Forming Fungi Provides Insights into the Origins of Lignocellulose Decay Capabilities.</title>
        <authorList>
            <person name="Nagy L.G."/>
            <person name="Riley R."/>
            <person name="Tritt A."/>
            <person name="Adam C."/>
            <person name="Daum C."/>
            <person name="Floudas D."/>
            <person name="Sun H."/>
            <person name="Yadav J.S."/>
            <person name="Pangilinan J."/>
            <person name="Larsson K.H."/>
            <person name="Matsuura K."/>
            <person name="Barry K."/>
            <person name="Labutti K."/>
            <person name="Kuo R."/>
            <person name="Ohm R.A."/>
            <person name="Bhattacharya S.S."/>
            <person name="Shirouzu T."/>
            <person name="Yoshinaga Y."/>
            <person name="Martin F.M."/>
            <person name="Grigoriev I.V."/>
            <person name="Hibbett D.S."/>
        </authorList>
    </citation>
    <scope>NUCLEOTIDE SEQUENCE [LARGE SCALE GENOMIC DNA]</scope>
    <source>
        <strain evidence="2 3">HHB14362 ss-1</strain>
    </source>
</reference>
<dbReference type="Pfam" id="PF07714">
    <property type="entry name" value="PK_Tyr_Ser-Thr"/>
    <property type="match status" value="1"/>
</dbReference>
<keyword evidence="2" id="KW-0418">Kinase</keyword>
<dbReference type="PANTHER" id="PTHR44329">
    <property type="entry name" value="SERINE/THREONINE-PROTEIN KINASE TNNI3K-RELATED"/>
    <property type="match status" value="1"/>
</dbReference>
<keyword evidence="3" id="KW-1185">Reference proteome</keyword>
<dbReference type="PROSITE" id="PS50011">
    <property type="entry name" value="PROTEIN_KINASE_DOM"/>
    <property type="match status" value="1"/>
</dbReference>